<feature type="transmembrane region" description="Helical" evidence="2">
    <location>
        <begin position="150"/>
        <end position="170"/>
    </location>
</feature>
<evidence type="ECO:0000313" key="3">
    <source>
        <dbReference type="EMBL" id="KAF2307916.1"/>
    </source>
</evidence>
<reference evidence="3 4" key="1">
    <citation type="journal article" date="2020" name="Mol. Plant">
        <title>The Chromosome-Based Rubber Tree Genome Provides New Insights into Spurge Genome Evolution and Rubber Biosynthesis.</title>
        <authorList>
            <person name="Liu J."/>
            <person name="Shi C."/>
            <person name="Shi C.C."/>
            <person name="Li W."/>
            <person name="Zhang Q.J."/>
            <person name="Zhang Y."/>
            <person name="Li K."/>
            <person name="Lu H.F."/>
            <person name="Shi C."/>
            <person name="Zhu S.T."/>
            <person name="Xiao Z.Y."/>
            <person name="Nan H."/>
            <person name="Yue Y."/>
            <person name="Zhu X.G."/>
            <person name="Wu Y."/>
            <person name="Hong X.N."/>
            <person name="Fan G.Y."/>
            <person name="Tong Y."/>
            <person name="Zhang D."/>
            <person name="Mao C.L."/>
            <person name="Liu Y.L."/>
            <person name="Hao S.J."/>
            <person name="Liu W.Q."/>
            <person name="Lv M.Q."/>
            <person name="Zhang H.B."/>
            <person name="Liu Y."/>
            <person name="Hu-Tang G.R."/>
            <person name="Wang J.P."/>
            <person name="Wang J.H."/>
            <person name="Sun Y.H."/>
            <person name="Ni S.B."/>
            <person name="Chen W.B."/>
            <person name="Zhang X.C."/>
            <person name="Jiao Y.N."/>
            <person name="Eichler E.E."/>
            <person name="Li G.H."/>
            <person name="Liu X."/>
            <person name="Gao L.Z."/>
        </authorList>
    </citation>
    <scope>NUCLEOTIDE SEQUENCE [LARGE SCALE GENOMIC DNA]</scope>
    <source>
        <strain evidence="4">cv. GT1</strain>
        <tissue evidence="3">Leaf</tissue>
    </source>
</reference>
<keyword evidence="2" id="KW-0472">Membrane</keyword>
<dbReference type="PANTHER" id="PTHR33429">
    <property type="entry name" value="OS02G0708000 PROTEIN-RELATED"/>
    <property type="match status" value="1"/>
</dbReference>
<proteinExistence type="predicted"/>
<evidence type="ECO:0000313" key="4">
    <source>
        <dbReference type="Proteomes" id="UP000467840"/>
    </source>
</evidence>
<keyword evidence="2" id="KW-0812">Transmembrane</keyword>
<sequence>MLAMPWGLSLLTSSTPYLTGQKPKAEFSCLLDLFFLVSMFCTIVKILHGSKVDREGKLTSFEKNKIILDLEDGYQNASIGWALGRSGLYSLTGHCERPSRLSDSSRQIHIIFLMGFLESSLHDQVLPQVVEAPPAVADPSRYSHRSIETLVVVLAVITIVGVIAGIIARLCGGRHFGSNGEHDIEGWVERRCRNCIDGGVPTAPPPSEEPKPATEEAKK</sequence>
<gene>
    <name evidence="3" type="ORF">GH714_033336</name>
</gene>
<dbReference type="PANTHER" id="PTHR33429:SF19">
    <property type="entry name" value="FISSION REGULATOR-LIKE PROTEIN"/>
    <property type="match status" value="1"/>
</dbReference>
<dbReference type="EMBL" id="JAAGAX010000008">
    <property type="protein sequence ID" value="KAF2307916.1"/>
    <property type="molecule type" value="Genomic_DNA"/>
</dbReference>
<dbReference type="Proteomes" id="UP000467840">
    <property type="component" value="Chromosome 9"/>
</dbReference>
<comment type="caution">
    <text evidence="3">The sequence shown here is derived from an EMBL/GenBank/DDBJ whole genome shotgun (WGS) entry which is preliminary data.</text>
</comment>
<keyword evidence="4" id="KW-1185">Reference proteome</keyword>
<evidence type="ECO:0000256" key="2">
    <source>
        <dbReference type="SAM" id="Phobius"/>
    </source>
</evidence>
<name>A0A6A6M6M1_HEVBR</name>
<protein>
    <submittedName>
        <fullName evidence="3">Uncharacterized protein</fullName>
    </submittedName>
</protein>
<accession>A0A6A6M6M1</accession>
<feature type="region of interest" description="Disordered" evidence="1">
    <location>
        <begin position="199"/>
        <end position="219"/>
    </location>
</feature>
<feature type="transmembrane region" description="Helical" evidence="2">
    <location>
        <begin position="30"/>
        <end position="47"/>
    </location>
</feature>
<keyword evidence="2" id="KW-1133">Transmembrane helix</keyword>
<feature type="compositionally biased region" description="Basic and acidic residues" evidence="1">
    <location>
        <begin position="208"/>
        <end position="219"/>
    </location>
</feature>
<dbReference type="AlphaFoldDB" id="A0A6A6M6M1"/>
<organism evidence="3 4">
    <name type="scientific">Hevea brasiliensis</name>
    <name type="common">Para rubber tree</name>
    <name type="synonym">Siphonia brasiliensis</name>
    <dbReference type="NCBI Taxonomy" id="3981"/>
    <lineage>
        <taxon>Eukaryota</taxon>
        <taxon>Viridiplantae</taxon>
        <taxon>Streptophyta</taxon>
        <taxon>Embryophyta</taxon>
        <taxon>Tracheophyta</taxon>
        <taxon>Spermatophyta</taxon>
        <taxon>Magnoliopsida</taxon>
        <taxon>eudicotyledons</taxon>
        <taxon>Gunneridae</taxon>
        <taxon>Pentapetalae</taxon>
        <taxon>rosids</taxon>
        <taxon>fabids</taxon>
        <taxon>Malpighiales</taxon>
        <taxon>Euphorbiaceae</taxon>
        <taxon>Crotonoideae</taxon>
        <taxon>Micrandreae</taxon>
        <taxon>Hevea</taxon>
    </lineage>
</organism>
<evidence type="ECO:0000256" key="1">
    <source>
        <dbReference type="SAM" id="MobiDB-lite"/>
    </source>
</evidence>